<comment type="caution">
    <text evidence="1">The sequence shown here is derived from an EMBL/GenBank/DDBJ whole genome shotgun (WGS) entry which is preliminary data.</text>
</comment>
<dbReference type="EMBL" id="BCWF01000037">
    <property type="protein sequence ID" value="GAT31025.1"/>
    <property type="molecule type" value="Genomic_DNA"/>
</dbReference>
<reference evidence="1 2" key="1">
    <citation type="journal article" date="2016" name="DNA Res.">
        <title>Genome sequence of Aspergillus luchuensis NBRC 4314.</title>
        <authorList>
            <person name="Yamada O."/>
            <person name="Machida M."/>
            <person name="Hosoyama A."/>
            <person name="Goto M."/>
            <person name="Takahashi T."/>
            <person name="Futagami T."/>
            <person name="Yamagata Y."/>
            <person name="Takeuchi M."/>
            <person name="Kobayashi T."/>
            <person name="Koike H."/>
            <person name="Abe K."/>
            <person name="Asai K."/>
            <person name="Arita M."/>
            <person name="Fujita N."/>
            <person name="Fukuda K."/>
            <person name="Higa K."/>
            <person name="Horikawa H."/>
            <person name="Ishikawa T."/>
            <person name="Jinno K."/>
            <person name="Kato Y."/>
            <person name="Kirimura K."/>
            <person name="Mizutani O."/>
            <person name="Nakasone K."/>
            <person name="Sano M."/>
            <person name="Shiraishi Y."/>
            <person name="Tsukahara M."/>
            <person name="Gomi K."/>
        </authorList>
    </citation>
    <scope>NUCLEOTIDE SEQUENCE [LARGE SCALE GENOMIC DNA]</scope>
    <source>
        <strain evidence="1 2">RIB 2604</strain>
    </source>
</reference>
<evidence type="ECO:0000313" key="1">
    <source>
        <dbReference type="EMBL" id="GAT31025.1"/>
    </source>
</evidence>
<evidence type="ECO:0000313" key="2">
    <source>
        <dbReference type="Proteomes" id="UP000075230"/>
    </source>
</evidence>
<dbReference type="Proteomes" id="UP000075230">
    <property type="component" value="Unassembled WGS sequence"/>
</dbReference>
<dbReference type="AlphaFoldDB" id="A0A146G053"/>
<gene>
    <name evidence="1" type="ORF">RIB2604_03800170</name>
</gene>
<protein>
    <submittedName>
        <fullName evidence="1">Similar to An08g00360</fullName>
    </submittedName>
</protein>
<reference evidence="2" key="2">
    <citation type="submission" date="2016-02" db="EMBL/GenBank/DDBJ databases">
        <title>Genome sequencing of Aspergillus luchuensis NBRC 4314.</title>
        <authorList>
            <person name="Yamada O."/>
        </authorList>
    </citation>
    <scope>NUCLEOTIDE SEQUENCE [LARGE SCALE GENOMIC DNA]</scope>
    <source>
        <strain evidence="2">RIB 2604</strain>
    </source>
</reference>
<name>A0A146G053_ASPKA</name>
<accession>A0A146G053</accession>
<sequence length="58" mass="6467">MSSCQDCDKDIPSVYQPIDQQVRAPALVELCWFGDMSGFPVWYARCIPVTDRPATAGM</sequence>
<proteinExistence type="predicted"/>
<organism evidence="1 2">
    <name type="scientific">Aspergillus kawachii</name>
    <name type="common">White koji mold</name>
    <name type="synonym">Aspergillus awamori var. kawachi</name>
    <dbReference type="NCBI Taxonomy" id="1069201"/>
    <lineage>
        <taxon>Eukaryota</taxon>
        <taxon>Fungi</taxon>
        <taxon>Dikarya</taxon>
        <taxon>Ascomycota</taxon>
        <taxon>Pezizomycotina</taxon>
        <taxon>Eurotiomycetes</taxon>
        <taxon>Eurotiomycetidae</taxon>
        <taxon>Eurotiales</taxon>
        <taxon>Aspergillaceae</taxon>
        <taxon>Aspergillus</taxon>
        <taxon>Aspergillus subgen. Circumdati</taxon>
    </lineage>
</organism>